<organism evidence="2 3">
    <name type="scientific">Marinoscillum furvescens DSM 4134</name>
    <dbReference type="NCBI Taxonomy" id="1122208"/>
    <lineage>
        <taxon>Bacteria</taxon>
        <taxon>Pseudomonadati</taxon>
        <taxon>Bacteroidota</taxon>
        <taxon>Cytophagia</taxon>
        <taxon>Cytophagales</taxon>
        <taxon>Reichenbachiellaceae</taxon>
        <taxon>Marinoscillum</taxon>
    </lineage>
</organism>
<gene>
    <name evidence="2" type="ORF">C7460_1076</name>
</gene>
<evidence type="ECO:0000313" key="3">
    <source>
        <dbReference type="Proteomes" id="UP000256779"/>
    </source>
</evidence>
<dbReference type="Proteomes" id="UP000256779">
    <property type="component" value="Unassembled WGS sequence"/>
</dbReference>
<reference evidence="2 3" key="1">
    <citation type="submission" date="2018-07" db="EMBL/GenBank/DDBJ databases">
        <title>Genomic Encyclopedia of Type Strains, Phase IV (KMG-IV): sequencing the most valuable type-strain genomes for metagenomic binning, comparative biology and taxonomic classification.</title>
        <authorList>
            <person name="Goeker M."/>
        </authorList>
    </citation>
    <scope>NUCLEOTIDE SEQUENCE [LARGE SCALE GENOMIC DNA]</scope>
    <source>
        <strain evidence="2 3">DSM 4134</strain>
    </source>
</reference>
<dbReference type="EMBL" id="QREG01000007">
    <property type="protein sequence ID" value="RED99725.1"/>
    <property type="molecule type" value="Genomic_DNA"/>
</dbReference>
<dbReference type="Pfam" id="PF20094">
    <property type="entry name" value="GWxTD_dom"/>
    <property type="match status" value="1"/>
</dbReference>
<dbReference type="OrthoDB" id="9814412at2"/>
<dbReference type="NCBIfam" id="TIGR04514">
    <property type="entry name" value="GWxTD_dom"/>
    <property type="match status" value="1"/>
</dbReference>
<dbReference type="InterPro" id="IPR030959">
    <property type="entry name" value="GWxTD_dom"/>
</dbReference>
<keyword evidence="3" id="KW-1185">Reference proteome</keyword>
<dbReference type="RefSeq" id="WP_115867753.1">
    <property type="nucleotide sequence ID" value="NZ_QREG01000007.1"/>
</dbReference>
<feature type="domain" description="GWxTD" evidence="1">
    <location>
        <begin position="215"/>
        <end position="379"/>
    </location>
</feature>
<dbReference type="AlphaFoldDB" id="A0A3D9L4J3"/>
<evidence type="ECO:0000313" key="2">
    <source>
        <dbReference type="EMBL" id="RED99725.1"/>
    </source>
</evidence>
<protein>
    <submittedName>
        <fullName evidence="2">GWxTD domain-containing protein</fullName>
    </submittedName>
</protein>
<comment type="caution">
    <text evidence="2">The sequence shown here is derived from an EMBL/GenBank/DDBJ whole genome shotgun (WGS) entry which is preliminary data.</text>
</comment>
<sequence length="381" mass="44543">MQKPAFILFITLGLFHFSSALDLTRLDLSYQYDTKSPELTVDYRVVQGADGISVYYRLNLHKNISWTQRFLTQPKYKSVKHDTLQVYTLDTLRITGRQAYFKLTIPTPEHALLLLVSGDPKRGLYQVQDIPIKSPIGFPSFVPMTDDKLPVLDKYVTTSEISVHPDTMYHVFAYDDNFGPADPAMGIMKPLAPNLTIDSSFYFEKHLKDLDDHQFYLIQQDTLAPHAITLLKCPEHFPKYRKLEELIPPLTYITTPKEIQQIMDKGDKKTFENFWINTYGTKFRAKNAIRTFYQAVEDANRLFTDYKPGWKTDRGIIYIVFGKPDNVMRDEQKEIWTYNDGTRFEFIRISTLFTPALYSLKRDRKYENTWYDQVGEIRKGI</sequence>
<proteinExistence type="predicted"/>
<name>A0A3D9L4J3_MARFU</name>
<accession>A0A3D9L4J3</accession>
<evidence type="ECO:0000259" key="1">
    <source>
        <dbReference type="Pfam" id="PF20094"/>
    </source>
</evidence>